<proteinExistence type="predicted"/>
<dbReference type="RefSeq" id="WP_047762993.1">
    <property type="nucleotide sequence ID" value="NZ_LAQL01000003.1"/>
</dbReference>
<feature type="domain" description="Cytochrome c" evidence="6">
    <location>
        <begin position="152"/>
        <end position="325"/>
    </location>
</feature>
<keyword evidence="5" id="KW-0472">Membrane</keyword>
<dbReference type="PROSITE" id="PS51007">
    <property type="entry name" value="CYTC"/>
    <property type="match status" value="2"/>
</dbReference>
<evidence type="ECO:0000256" key="5">
    <source>
        <dbReference type="SAM" id="Phobius"/>
    </source>
</evidence>
<dbReference type="NCBIfam" id="NF040606">
    <property type="entry name" value="CytoC_perox"/>
    <property type="match status" value="1"/>
</dbReference>
<keyword evidence="2 4" id="KW-0479">Metal-binding</keyword>
<comment type="caution">
    <text evidence="7">The sequence shown here is derived from an EMBL/GenBank/DDBJ whole genome shotgun (WGS) entry which is preliminary data.</text>
</comment>
<keyword evidence="1 4" id="KW-0349">Heme</keyword>
<dbReference type="GO" id="GO:0020037">
    <property type="term" value="F:heme binding"/>
    <property type="evidence" value="ECO:0007669"/>
    <property type="project" value="InterPro"/>
</dbReference>
<dbReference type="SUPFAM" id="SSF46626">
    <property type="entry name" value="Cytochrome c"/>
    <property type="match status" value="1"/>
</dbReference>
<dbReference type="PATRIC" id="fig|1489064.4.peg.2161"/>
<dbReference type="GO" id="GO:0046872">
    <property type="term" value="F:metal ion binding"/>
    <property type="evidence" value="ECO:0007669"/>
    <property type="project" value="UniProtKB-KW"/>
</dbReference>
<dbReference type="InterPro" id="IPR047758">
    <property type="entry name" value="CytoC_perox"/>
</dbReference>
<evidence type="ECO:0000259" key="6">
    <source>
        <dbReference type="PROSITE" id="PS51007"/>
    </source>
</evidence>
<keyword evidence="8" id="KW-1185">Reference proteome</keyword>
<dbReference type="PANTHER" id="PTHR30600:SF9">
    <property type="entry name" value="BLR7738 PROTEIN"/>
    <property type="match status" value="1"/>
</dbReference>
<dbReference type="AlphaFoldDB" id="A0A0H2MGY7"/>
<reference evidence="7 8" key="1">
    <citation type="submission" date="2015-03" db="EMBL/GenBank/DDBJ databases">
        <title>Genome Sequence of Kiloniella spongiae MEBiC09566, isolated from a marine sponge.</title>
        <authorList>
            <person name="Shao Z."/>
            <person name="Wang L."/>
            <person name="Li X."/>
        </authorList>
    </citation>
    <scope>NUCLEOTIDE SEQUENCE [LARGE SCALE GENOMIC DNA]</scope>
    <source>
        <strain evidence="7 8">MEBiC09566</strain>
    </source>
</reference>
<dbReference type="Gene3D" id="1.10.760.10">
    <property type="entry name" value="Cytochrome c-like domain"/>
    <property type="match status" value="1"/>
</dbReference>
<dbReference type="InterPro" id="IPR036909">
    <property type="entry name" value="Cyt_c-like_dom_sf"/>
</dbReference>
<evidence type="ECO:0000256" key="3">
    <source>
        <dbReference type="ARBA" id="ARBA00023004"/>
    </source>
</evidence>
<name>A0A0H2MGY7_9PROT</name>
<evidence type="ECO:0000313" key="8">
    <source>
        <dbReference type="Proteomes" id="UP000035444"/>
    </source>
</evidence>
<organism evidence="7 8">
    <name type="scientific">Kiloniella spongiae</name>
    <dbReference type="NCBI Taxonomy" id="1489064"/>
    <lineage>
        <taxon>Bacteria</taxon>
        <taxon>Pseudomonadati</taxon>
        <taxon>Pseudomonadota</taxon>
        <taxon>Alphaproteobacteria</taxon>
        <taxon>Rhodospirillales</taxon>
        <taxon>Kiloniellaceae</taxon>
        <taxon>Kiloniella</taxon>
    </lineage>
</organism>
<dbReference type="GO" id="GO:0009055">
    <property type="term" value="F:electron transfer activity"/>
    <property type="evidence" value="ECO:0007669"/>
    <property type="project" value="InterPro"/>
</dbReference>
<dbReference type="OrthoDB" id="417271at2"/>
<protein>
    <recommendedName>
        <fullName evidence="6">Cytochrome c domain-containing protein</fullName>
    </recommendedName>
</protein>
<dbReference type="Proteomes" id="UP000035444">
    <property type="component" value="Unassembled WGS sequence"/>
</dbReference>
<dbReference type="InterPro" id="IPR009056">
    <property type="entry name" value="Cyt_c-like_dom"/>
</dbReference>
<dbReference type="InterPro" id="IPR051395">
    <property type="entry name" value="Cytochrome_c_Peroxidase/MauG"/>
</dbReference>
<evidence type="ECO:0000256" key="4">
    <source>
        <dbReference type="PROSITE-ProRule" id="PRU00433"/>
    </source>
</evidence>
<keyword evidence="5" id="KW-1133">Transmembrane helix</keyword>
<dbReference type="Pfam" id="PF21419">
    <property type="entry name" value="RoxA-like_Cyt-c"/>
    <property type="match status" value="1"/>
</dbReference>
<evidence type="ECO:0000313" key="7">
    <source>
        <dbReference type="EMBL" id="KLN61658.1"/>
    </source>
</evidence>
<dbReference type="EMBL" id="LAQL01000003">
    <property type="protein sequence ID" value="KLN61658.1"/>
    <property type="molecule type" value="Genomic_DNA"/>
</dbReference>
<dbReference type="PANTHER" id="PTHR30600">
    <property type="entry name" value="CYTOCHROME C PEROXIDASE-RELATED"/>
    <property type="match status" value="1"/>
</dbReference>
<feature type="domain" description="Cytochrome c" evidence="6">
    <location>
        <begin position="505"/>
        <end position="760"/>
    </location>
</feature>
<keyword evidence="5" id="KW-0812">Transmembrane</keyword>
<feature type="transmembrane region" description="Helical" evidence="5">
    <location>
        <begin position="20"/>
        <end position="42"/>
    </location>
</feature>
<sequence>MISRLLYYIALFISQKPKWFVFGLLFIIVGLPFVGIVGTKIYQNMDQDESRGAIAVSEVTLGESYTTPEYLAQGWKRQDSLWFYNTTQGSDLLPYDFLLALEQPEGTQRFECERNGENGPWFLCDENIDYFRYLPQKDTLFNPDALPVGFVKDTYQGMDYVGYTCAACHTAQVNYKGRALRIDGGPAMADMVDFLTSLTTALKETQRVADQENPRLDRFVERVLAMDNDYSSAEEIEADLEKWVNIRSLYNIVNRSTYENKRVRYGYARLDAFGRIFNRVLQHTINHEQVETTLKLVTVKRNGVQQRVLTDAEVDKVLADVRGETILTDEEFWKILVNLQSDQPGYPNLGIRDLLRVRDKIFNPANAPVSYPFLWDITRADYVQWNALASNAAIGPLGRNAGEVTGVFATLDWHEQTGFWAEFSKFSLPAFISGQTTKGTVINFKSSIDLFNLQRLESHLVTLESPRWPFCRAKATGEYYLPTGVADSPVDERECAQGDHKLDAEKIARGQVIYADKCQSCHDVIVRDDWNRKVVSNMVGIDHPETTDDAMAANSASYLGNSGNFKDTYQDVGVGKVIVRESAPVAQILTAATRGTVTTPDPDKWWPRRFVEWVYALVMTLFDNPVKASMKAGEYMPDTTAQPYNSLKAYRARSLNGIWATAPYLHNGSVPSLYELLLPKSLQDKEGNDRGCTSAAVRTNSFMVGAREFDPIKVGFLTEGYNGFRFDTSIRGNQNIGHEYGACKFSEQDRWDLIEYLKSL</sequence>
<accession>A0A0H2MGY7</accession>
<dbReference type="STRING" id="1489064.WH96_04790"/>
<evidence type="ECO:0000256" key="1">
    <source>
        <dbReference type="ARBA" id="ARBA00022617"/>
    </source>
</evidence>
<keyword evidence="3 4" id="KW-0408">Iron</keyword>
<evidence type="ECO:0000256" key="2">
    <source>
        <dbReference type="ARBA" id="ARBA00022723"/>
    </source>
</evidence>
<gene>
    <name evidence="7" type="ORF">WH96_04790</name>
</gene>
<dbReference type="GO" id="GO:0004130">
    <property type="term" value="F:cytochrome-c peroxidase activity"/>
    <property type="evidence" value="ECO:0007669"/>
    <property type="project" value="TreeGrafter"/>
</dbReference>